<dbReference type="Pfam" id="PF05426">
    <property type="entry name" value="Alginate_lyase"/>
    <property type="match status" value="1"/>
</dbReference>
<dbReference type="InterPro" id="IPR008397">
    <property type="entry name" value="Alginate_lyase_dom"/>
</dbReference>
<gene>
    <name evidence="4" type="ORF">G5B46_23745</name>
</gene>
<dbReference type="SUPFAM" id="SSF48230">
    <property type="entry name" value="Chondroitin AC/alginate lyase"/>
    <property type="match status" value="1"/>
</dbReference>
<organism evidence="4">
    <name type="scientific">Caulobacter sp. 602-2</name>
    <dbReference type="NCBI Taxonomy" id="2710887"/>
    <lineage>
        <taxon>Bacteria</taxon>
        <taxon>Pseudomonadati</taxon>
        <taxon>Pseudomonadota</taxon>
        <taxon>Alphaproteobacteria</taxon>
        <taxon>Caulobacterales</taxon>
        <taxon>Caulobacteraceae</taxon>
        <taxon>Caulobacter</taxon>
    </lineage>
</organism>
<dbReference type="GO" id="GO:0016829">
    <property type="term" value="F:lyase activity"/>
    <property type="evidence" value="ECO:0007669"/>
    <property type="project" value="UniProtKB-KW"/>
</dbReference>
<dbReference type="GO" id="GO:0042597">
    <property type="term" value="C:periplasmic space"/>
    <property type="evidence" value="ECO:0007669"/>
    <property type="project" value="InterPro"/>
</dbReference>
<dbReference type="RefSeq" id="WP_165263124.1">
    <property type="nucleotide sequence ID" value="NZ_JAAKGT010000021.1"/>
</dbReference>
<keyword evidence="1" id="KW-0732">Signal</keyword>
<dbReference type="Gene3D" id="1.50.10.100">
    <property type="entry name" value="Chondroitin AC/alginate lyase"/>
    <property type="match status" value="1"/>
</dbReference>
<evidence type="ECO:0000313" key="4">
    <source>
        <dbReference type="EMBL" id="NGM52635.1"/>
    </source>
</evidence>
<feature type="domain" description="Alginate lyase" evidence="3">
    <location>
        <begin position="90"/>
        <end position="304"/>
    </location>
</feature>
<accession>A0A6G4R568</accession>
<evidence type="ECO:0000256" key="1">
    <source>
        <dbReference type="ARBA" id="ARBA00022729"/>
    </source>
</evidence>
<keyword evidence="2 4" id="KW-0456">Lyase</keyword>
<reference evidence="4" key="1">
    <citation type="submission" date="2020-02" db="EMBL/GenBank/DDBJ databases">
        <authorList>
            <person name="Gao J."/>
            <person name="Sun J."/>
        </authorList>
    </citation>
    <scope>NUCLEOTIDE SEQUENCE</scope>
    <source>
        <strain evidence="4">602-2</strain>
    </source>
</reference>
<evidence type="ECO:0000259" key="3">
    <source>
        <dbReference type="Pfam" id="PF05426"/>
    </source>
</evidence>
<dbReference type="AlphaFoldDB" id="A0A6G4R568"/>
<comment type="caution">
    <text evidence="4">The sequence shown here is derived from an EMBL/GenBank/DDBJ whole genome shotgun (WGS) entry which is preliminary data.</text>
</comment>
<name>A0A6G4R568_9CAUL</name>
<evidence type="ECO:0000256" key="2">
    <source>
        <dbReference type="ARBA" id="ARBA00023239"/>
    </source>
</evidence>
<dbReference type="EMBL" id="JAAKGT010000021">
    <property type="protein sequence ID" value="NGM52635.1"/>
    <property type="molecule type" value="Genomic_DNA"/>
</dbReference>
<dbReference type="InterPro" id="IPR008929">
    <property type="entry name" value="Chondroitin_lyas"/>
</dbReference>
<sequence length="389" mass="42311">MTRNVGRFTAAALARPAPARIWGLQALVLAVALVLSWAGSVRAADFAVVDPATVQAVKQMGREGVGGKFIARAIKTVNRAPAPVSAFRVEGTLPGDPQRTASIKAERDFPVMLDQAVAYRITGDPRHLATLNRYFDAWTAIYSPTFNPIDETRLDVMIMAFDLSREDLDPAVRDRFVALMRKMSEGYLSDMEGKYATVVHNWQSHRVKLATMSAYETGDAALITRAGQAYQRQVDGNVYADGTVYDYHSRDAIHYLTYDVNALMIAALAARGHGHDWFSYVNPNGGSLGGVLAWLTPYALGEQTHQEFVNSTVKFDAQRAAAGQSDFSGTWDRADGAQTFTLATLFNTAYRPTLEVLIPLPGAKVSEWLMLLCTVKSAPGAACPAGDAV</sequence>
<proteinExistence type="predicted"/>
<protein>
    <submittedName>
        <fullName evidence="4">Alginate lyase</fullName>
    </submittedName>
</protein>